<accession>A0A5B0MAL8</accession>
<keyword evidence="2" id="KW-1185">Reference proteome</keyword>
<evidence type="ECO:0000313" key="1">
    <source>
        <dbReference type="EMBL" id="KAA1073213.1"/>
    </source>
</evidence>
<evidence type="ECO:0000313" key="2">
    <source>
        <dbReference type="Proteomes" id="UP000324748"/>
    </source>
</evidence>
<dbReference type="Proteomes" id="UP000324748">
    <property type="component" value="Unassembled WGS sequence"/>
</dbReference>
<reference evidence="1 2" key="1">
    <citation type="submission" date="2019-05" db="EMBL/GenBank/DDBJ databases">
        <title>Emergence of the Ug99 lineage of the wheat stem rust pathogen through somatic hybridization.</title>
        <authorList>
            <person name="Li F."/>
            <person name="Upadhyaya N.M."/>
            <person name="Sperschneider J."/>
            <person name="Matny O."/>
            <person name="Nguyen-Phuc H."/>
            <person name="Mago R."/>
            <person name="Raley C."/>
            <person name="Miller M.E."/>
            <person name="Silverstein K.A.T."/>
            <person name="Henningsen E."/>
            <person name="Hirsch C.D."/>
            <person name="Visser B."/>
            <person name="Pretorius Z.A."/>
            <person name="Steffenson B.J."/>
            <person name="Schwessinger B."/>
            <person name="Dodds P.N."/>
            <person name="Figueroa M."/>
        </authorList>
    </citation>
    <scope>NUCLEOTIDE SEQUENCE [LARGE SCALE GENOMIC DNA]</scope>
    <source>
        <strain evidence="1">21-0</strain>
    </source>
</reference>
<comment type="caution">
    <text evidence="1">The sequence shown here is derived from an EMBL/GenBank/DDBJ whole genome shotgun (WGS) entry which is preliminary data.</text>
</comment>
<name>A0A5B0MAL8_PUCGR</name>
<sequence length="104" mass="12200">MIEKTQHKHVLSNRERCDCEVEKGNDERFQALQVGRSAKLQAFGLNHRRRYHGCIDLCASICLIQLKSTPLFGKRRLEVAPWKTHFAARPPQRIFPPSRLMRYL</sequence>
<organism evidence="1 2">
    <name type="scientific">Puccinia graminis f. sp. tritici</name>
    <dbReference type="NCBI Taxonomy" id="56615"/>
    <lineage>
        <taxon>Eukaryota</taxon>
        <taxon>Fungi</taxon>
        <taxon>Dikarya</taxon>
        <taxon>Basidiomycota</taxon>
        <taxon>Pucciniomycotina</taxon>
        <taxon>Pucciniomycetes</taxon>
        <taxon>Pucciniales</taxon>
        <taxon>Pucciniaceae</taxon>
        <taxon>Puccinia</taxon>
    </lineage>
</organism>
<protein>
    <submittedName>
        <fullName evidence="1">Uncharacterized protein</fullName>
    </submittedName>
</protein>
<proteinExistence type="predicted"/>
<dbReference type="EMBL" id="VSWC01000158">
    <property type="protein sequence ID" value="KAA1073213.1"/>
    <property type="molecule type" value="Genomic_DNA"/>
</dbReference>
<dbReference type="AlphaFoldDB" id="A0A5B0MAL8"/>
<gene>
    <name evidence="1" type="ORF">PGT21_004034</name>
</gene>